<dbReference type="EMBL" id="UINC01139263">
    <property type="protein sequence ID" value="SVD25700.1"/>
    <property type="molecule type" value="Genomic_DNA"/>
</dbReference>
<dbReference type="PANTHER" id="PTHR43569:SF1">
    <property type="entry name" value="BLL3371 PROTEIN"/>
    <property type="match status" value="1"/>
</dbReference>
<feature type="non-terminal residue" evidence="3">
    <location>
        <position position="210"/>
    </location>
</feature>
<dbReference type="InterPro" id="IPR006680">
    <property type="entry name" value="Amidohydro-rel"/>
</dbReference>
<organism evidence="3">
    <name type="scientific">marine metagenome</name>
    <dbReference type="NCBI Taxonomy" id="408172"/>
    <lineage>
        <taxon>unclassified sequences</taxon>
        <taxon>metagenomes</taxon>
        <taxon>ecological metagenomes</taxon>
    </lineage>
</organism>
<dbReference type="InterPro" id="IPR032466">
    <property type="entry name" value="Metal_Hydrolase"/>
</dbReference>
<accession>A0A382TUF8</accession>
<feature type="domain" description="Amidohydrolase-related" evidence="2">
    <location>
        <begin position="22"/>
        <end position="208"/>
    </location>
</feature>
<dbReference type="AlphaFoldDB" id="A0A382TUF8"/>
<proteinExistence type="inferred from homology"/>
<evidence type="ECO:0000256" key="1">
    <source>
        <dbReference type="ARBA" id="ARBA00038310"/>
    </source>
</evidence>
<gene>
    <name evidence="3" type="ORF">METZ01_LOCUS378554</name>
</gene>
<protein>
    <recommendedName>
        <fullName evidence="2">Amidohydrolase-related domain-containing protein</fullName>
    </recommendedName>
</protein>
<comment type="similarity">
    <text evidence="1">Belongs to the metallo-dependent hydrolases superfamily.</text>
</comment>
<evidence type="ECO:0000313" key="3">
    <source>
        <dbReference type="EMBL" id="SVD25700.1"/>
    </source>
</evidence>
<dbReference type="PANTHER" id="PTHR43569">
    <property type="entry name" value="AMIDOHYDROLASE"/>
    <property type="match status" value="1"/>
</dbReference>
<dbReference type="InterPro" id="IPR052350">
    <property type="entry name" value="Metallo-dep_Lactonases"/>
</dbReference>
<dbReference type="SUPFAM" id="SSF51556">
    <property type="entry name" value="Metallo-dependent hydrolases"/>
    <property type="match status" value="1"/>
</dbReference>
<evidence type="ECO:0000259" key="2">
    <source>
        <dbReference type="Pfam" id="PF04909"/>
    </source>
</evidence>
<dbReference type="Gene3D" id="3.20.20.140">
    <property type="entry name" value="Metal-dependent hydrolases"/>
    <property type="match status" value="1"/>
</dbReference>
<reference evidence="3" key="1">
    <citation type="submission" date="2018-05" db="EMBL/GenBank/DDBJ databases">
        <authorList>
            <person name="Lanie J.A."/>
            <person name="Ng W.-L."/>
            <person name="Kazmierczak K.M."/>
            <person name="Andrzejewski T.M."/>
            <person name="Davidsen T.M."/>
            <person name="Wayne K.J."/>
            <person name="Tettelin H."/>
            <person name="Glass J.I."/>
            <person name="Rusch D."/>
            <person name="Podicherti R."/>
            <person name="Tsui H.-C.T."/>
            <person name="Winkler M.E."/>
        </authorList>
    </citation>
    <scope>NUCLEOTIDE SEQUENCE</scope>
</reference>
<name>A0A382TUF8_9ZZZZ</name>
<dbReference type="GO" id="GO:0016787">
    <property type="term" value="F:hydrolase activity"/>
    <property type="evidence" value="ECO:0007669"/>
    <property type="project" value="InterPro"/>
</dbReference>
<dbReference type="Pfam" id="PF04909">
    <property type="entry name" value="Amidohydro_2"/>
    <property type="match status" value="1"/>
</dbReference>
<sequence>MEQTSLTDHRYGPVAALQRDYLPADYRADTKDFQIVGTVHVEAEWHPSDPLGETRWLHDLAEAEGLPSAIVGQAWFSRDDIADVLVGQAAFPLMRGVREKPAVTPSADVYQTGLPGSMSDPVWRSGFSLLARHGLHFELQTRYWHLTEAAVLARDFPDIRIILNHSGVPEDRSKAGLAAWRAGMQELAYQTNVSLKISGIGEAGHPWSIA</sequence>